<accession>A0A558DEN2</accession>
<proteinExistence type="predicted"/>
<evidence type="ECO:0000313" key="5">
    <source>
        <dbReference type="EMBL" id="TVT59474.1"/>
    </source>
</evidence>
<dbReference type="CDD" id="cd06170">
    <property type="entry name" value="LuxR_C_like"/>
    <property type="match status" value="1"/>
</dbReference>
<dbReference type="Pfam" id="PF00196">
    <property type="entry name" value="GerE"/>
    <property type="match status" value="1"/>
</dbReference>
<keyword evidence="2" id="KW-0238">DNA-binding</keyword>
<dbReference type="InterPro" id="IPR036388">
    <property type="entry name" value="WH-like_DNA-bd_sf"/>
</dbReference>
<keyword evidence="3" id="KW-0804">Transcription</keyword>
<reference evidence="5 6" key="2">
    <citation type="submission" date="2019-08" db="EMBL/GenBank/DDBJ databases">
        <title>Amycolatopsis acidicola sp. nov., isolated from peat swamp forest soil.</title>
        <authorList>
            <person name="Srisuk N."/>
        </authorList>
    </citation>
    <scope>NUCLEOTIDE SEQUENCE [LARGE SCALE GENOMIC DNA]</scope>
    <source>
        <strain evidence="5 6">TBRC 6029</strain>
    </source>
</reference>
<organism evidence="5 6">
    <name type="scientific">Amycolatopsis rhizosphaerae</name>
    <dbReference type="NCBI Taxonomy" id="2053003"/>
    <lineage>
        <taxon>Bacteria</taxon>
        <taxon>Bacillati</taxon>
        <taxon>Actinomycetota</taxon>
        <taxon>Actinomycetes</taxon>
        <taxon>Pseudonocardiales</taxon>
        <taxon>Pseudonocardiaceae</taxon>
        <taxon>Amycolatopsis</taxon>
    </lineage>
</organism>
<dbReference type="SMART" id="SM00421">
    <property type="entry name" value="HTH_LUXR"/>
    <property type="match status" value="1"/>
</dbReference>
<evidence type="ECO:0000256" key="2">
    <source>
        <dbReference type="ARBA" id="ARBA00023125"/>
    </source>
</evidence>
<dbReference type="PANTHER" id="PTHR43214">
    <property type="entry name" value="TWO-COMPONENT RESPONSE REGULATOR"/>
    <property type="match status" value="1"/>
</dbReference>
<dbReference type="PROSITE" id="PS50043">
    <property type="entry name" value="HTH_LUXR_2"/>
    <property type="match status" value="1"/>
</dbReference>
<dbReference type="InterPro" id="IPR039420">
    <property type="entry name" value="WalR-like"/>
</dbReference>
<dbReference type="RefSeq" id="WP_144586119.1">
    <property type="nucleotide sequence ID" value="NZ_VJWX01000029.1"/>
</dbReference>
<dbReference type="GO" id="GO:0003677">
    <property type="term" value="F:DNA binding"/>
    <property type="evidence" value="ECO:0007669"/>
    <property type="project" value="UniProtKB-KW"/>
</dbReference>
<dbReference type="AlphaFoldDB" id="A0A558DEN2"/>
<dbReference type="GO" id="GO:0006355">
    <property type="term" value="P:regulation of DNA-templated transcription"/>
    <property type="evidence" value="ECO:0007669"/>
    <property type="project" value="InterPro"/>
</dbReference>
<keyword evidence="6" id="KW-1185">Reference proteome</keyword>
<evidence type="ECO:0000259" key="4">
    <source>
        <dbReference type="PROSITE" id="PS50043"/>
    </source>
</evidence>
<evidence type="ECO:0000256" key="3">
    <source>
        <dbReference type="ARBA" id="ARBA00023163"/>
    </source>
</evidence>
<reference evidence="5 6" key="1">
    <citation type="submission" date="2019-07" db="EMBL/GenBank/DDBJ databases">
        <authorList>
            <person name="Duangmal K."/>
            <person name="Teo W.F.A."/>
        </authorList>
    </citation>
    <scope>NUCLEOTIDE SEQUENCE [LARGE SCALE GENOMIC DNA]</scope>
    <source>
        <strain evidence="5 6">TBRC 6029</strain>
    </source>
</reference>
<dbReference type="InterPro" id="IPR000792">
    <property type="entry name" value="Tscrpt_reg_LuxR_C"/>
</dbReference>
<evidence type="ECO:0000256" key="1">
    <source>
        <dbReference type="ARBA" id="ARBA00023015"/>
    </source>
</evidence>
<keyword evidence="1" id="KW-0805">Transcription regulation</keyword>
<dbReference type="SUPFAM" id="SSF46894">
    <property type="entry name" value="C-terminal effector domain of the bipartite response regulators"/>
    <property type="match status" value="1"/>
</dbReference>
<evidence type="ECO:0000313" key="6">
    <source>
        <dbReference type="Proteomes" id="UP000320011"/>
    </source>
</evidence>
<protein>
    <submittedName>
        <fullName evidence="5">Response regulator transcription factor</fullName>
    </submittedName>
</protein>
<comment type="caution">
    <text evidence="5">The sequence shown here is derived from an EMBL/GenBank/DDBJ whole genome shotgun (WGS) entry which is preliminary data.</text>
</comment>
<dbReference type="Proteomes" id="UP000320011">
    <property type="component" value="Unassembled WGS sequence"/>
</dbReference>
<name>A0A558DEN2_9PSEU</name>
<dbReference type="InterPro" id="IPR016032">
    <property type="entry name" value="Sig_transdc_resp-reg_C-effctor"/>
</dbReference>
<dbReference type="EMBL" id="VJWX01000029">
    <property type="protein sequence ID" value="TVT59474.1"/>
    <property type="molecule type" value="Genomic_DNA"/>
</dbReference>
<feature type="domain" description="HTH luxR-type" evidence="4">
    <location>
        <begin position="228"/>
        <end position="292"/>
    </location>
</feature>
<dbReference type="OrthoDB" id="3619975at2"/>
<sequence>MAEPPGIRPLAGLVSPAAEALFLRLTRNPAEQPGGGDQRALNELLGLGLLRRHGDRVRGAGQAAALRSVLERRQREVFEAQQRILDGWSRLAALLPAAGEPGEPDGIDTLTGHAEVRAHAVELAASAKHRLRATGSLLDSAGWTAGPVLPEIRLLVESEEAESAFSGGEVRLRPTVPVSLLHADDSVALVALEKSADTALLVWAPGLLAVFACWFDLLWDDPATIRPEAGPRGELTGFQRRVLELMATGGDETIARRLKVSTTTVRRHIKVIYTALGVDNRFAAGVAAVRRGWL</sequence>
<gene>
    <name evidence="5" type="ORF">FNH05_05220</name>
</gene>
<dbReference type="Gene3D" id="1.10.10.10">
    <property type="entry name" value="Winged helix-like DNA-binding domain superfamily/Winged helix DNA-binding domain"/>
    <property type="match status" value="1"/>
</dbReference>
<dbReference type="PANTHER" id="PTHR43214:SF24">
    <property type="entry name" value="TRANSCRIPTIONAL REGULATORY PROTEIN NARL-RELATED"/>
    <property type="match status" value="1"/>
</dbReference>